<evidence type="ECO:0000256" key="2">
    <source>
        <dbReference type="SAM" id="Phobius"/>
    </source>
</evidence>
<feature type="region of interest" description="Disordered" evidence="1">
    <location>
        <begin position="227"/>
        <end position="265"/>
    </location>
</feature>
<feature type="region of interest" description="Disordered" evidence="1">
    <location>
        <begin position="877"/>
        <end position="899"/>
    </location>
</feature>
<feature type="transmembrane region" description="Helical" evidence="2">
    <location>
        <begin position="1216"/>
        <end position="1234"/>
    </location>
</feature>
<feature type="transmembrane region" description="Helical" evidence="2">
    <location>
        <begin position="1097"/>
        <end position="1117"/>
    </location>
</feature>
<feature type="compositionally biased region" description="Polar residues" evidence="1">
    <location>
        <begin position="513"/>
        <end position="527"/>
    </location>
</feature>
<feature type="compositionally biased region" description="Basic and acidic residues" evidence="1">
    <location>
        <begin position="885"/>
        <end position="899"/>
    </location>
</feature>
<feature type="transmembrane region" description="Helical" evidence="2">
    <location>
        <begin position="1342"/>
        <end position="1361"/>
    </location>
</feature>
<name>A0A2A6B927_PRIPA</name>
<dbReference type="Proteomes" id="UP000005239">
    <property type="component" value="Unassembled WGS sequence"/>
</dbReference>
<dbReference type="SUPFAM" id="SSF103473">
    <property type="entry name" value="MFS general substrate transporter"/>
    <property type="match status" value="1"/>
</dbReference>
<accession>A0A2A6B927</accession>
<dbReference type="InterPro" id="IPR036259">
    <property type="entry name" value="MFS_trans_sf"/>
</dbReference>
<feature type="transmembrane region" description="Helical" evidence="2">
    <location>
        <begin position="1249"/>
        <end position="1269"/>
    </location>
</feature>
<feature type="region of interest" description="Disordered" evidence="1">
    <location>
        <begin position="492"/>
        <end position="532"/>
    </location>
</feature>
<reference evidence="4" key="1">
    <citation type="journal article" date="2008" name="Nat. Genet.">
        <title>The Pristionchus pacificus genome provides a unique perspective on nematode lifestyle and parasitism.</title>
        <authorList>
            <person name="Dieterich C."/>
            <person name="Clifton S.W."/>
            <person name="Schuster L.N."/>
            <person name="Chinwalla A."/>
            <person name="Delehaunty K."/>
            <person name="Dinkelacker I."/>
            <person name="Fulton L."/>
            <person name="Fulton R."/>
            <person name="Godfrey J."/>
            <person name="Minx P."/>
            <person name="Mitreva M."/>
            <person name="Roeseler W."/>
            <person name="Tian H."/>
            <person name="Witte H."/>
            <person name="Yang S.P."/>
            <person name="Wilson R.K."/>
            <person name="Sommer R.J."/>
        </authorList>
    </citation>
    <scope>NUCLEOTIDE SEQUENCE [LARGE SCALE GENOMIC DNA]</scope>
    <source>
        <strain evidence="4">PS312</strain>
    </source>
</reference>
<dbReference type="CDD" id="cd06174">
    <property type="entry name" value="MFS"/>
    <property type="match status" value="1"/>
</dbReference>
<dbReference type="EnsemblMetazoa" id="PPA19465.1">
    <property type="protein sequence ID" value="PPA19465.1"/>
    <property type="gene ID" value="WBGene00109019"/>
</dbReference>
<keyword evidence="2" id="KW-1133">Transmembrane helix</keyword>
<reference evidence="3" key="2">
    <citation type="submission" date="2022-06" db="UniProtKB">
        <authorList>
            <consortium name="EnsemblMetazoa"/>
        </authorList>
    </citation>
    <scope>IDENTIFICATION</scope>
    <source>
        <strain evidence="3">PS312</strain>
    </source>
</reference>
<protein>
    <submittedName>
        <fullName evidence="3">Uncharacterized protein</fullName>
    </submittedName>
</protein>
<feature type="transmembrane region" description="Helical" evidence="2">
    <location>
        <begin position="1010"/>
        <end position="1029"/>
    </location>
</feature>
<organism evidence="3 4">
    <name type="scientific">Pristionchus pacificus</name>
    <name type="common">Parasitic nematode worm</name>
    <dbReference type="NCBI Taxonomy" id="54126"/>
    <lineage>
        <taxon>Eukaryota</taxon>
        <taxon>Metazoa</taxon>
        <taxon>Ecdysozoa</taxon>
        <taxon>Nematoda</taxon>
        <taxon>Chromadorea</taxon>
        <taxon>Rhabditida</taxon>
        <taxon>Rhabditina</taxon>
        <taxon>Diplogasteromorpha</taxon>
        <taxon>Diplogasteroidea</taxon>
        <taxon>Neodiplogasteridae</taxon>
        <taxon>Pristionchus</taxon>
    </lineage>
</organism>
<sequence length="1458" mass="161974">MTEVLPFPPVNIPRHHIPKDASPVVSVIRRQSIPMDADCNLEKSMLEDREPEAYIAMEADCNLEEIIMEGDEPHAFTPMDADVNLEESMVEDDLDISFFVDNLQIETKENSAENTSSSRAVILPPIHDAATECNANAATADEPSNADDVAATSNYDGCLDDQNDSGIADMNSSSTAAFDINHRSNDRNDSSAHDELDSMEDIIAGDAATVAAANLLAAAKVPSATIYSSDETKEDDEPRDFDKTFAHGSEYDKSKSLDNRTTDKPSPVFSATEVVVGSVSPRTIAVDTYPCDDEAFFDLYVDENPLEVVDCSFNEHQTKDQENTSDIIVLSPPPRLECVKTAAVVPTHSAHSSNNKSRPLDNVEDDIIELPTSPQLDANVDIKQESTATKTHNNPTAFVSNRQLDPSQAIKIDNDEEDVQIIEHVCSPAITVPAPQLSAEQIKAVREFHLRRHALFAVMLVESMKSQTAFNEVQRLATPSAVPILRINGPPSNVVSQPKPEPAVVKPPIPSTADPTVQVGTASSPTTKAKRDHAVVTIDDDDEVQVIEHKASVPPKPLVATSIPASASTPATPLFTREHESILVQSMRVVVAAEAAKKPAVVSPQTAQTPRRTDFGEVITIDDDSNEEVTDVVYPDCQPQSKKAPHQPTSILREEVRSGAERTYPNPQAAKRLAPSNAEVPVVEKKNKQEKSEEIMVPAAVYFSPTVLTTQNKLLSKSTAASQWDCDKECEANSECVAIIVDRKEDHVVCGYLGEVVDYTICAKPANVYKKTAAGDATKKVGSLGNDQAGTWGIAIGQKAKENAISGVRYPQTMISRVSEGCEMHFLMRNKSTLVHTFTVRTYPPPDGLYTEYRDQIEYVEDAWGYCKDEKSLLLALPSSSGPEDDSKADKEKSRTSKDDKDLLLTKSAMMGREKTEIERQPSHSSRPERFTFEHMLLRYGDWRNIRSQVVAYTVLMLASCFCKAHFDLLIVIGRLNTIAVGRHAQCCCELDEEAEYAEKMAKEFDVDPFTFYIVLGGSAIFSLSCPLWERHIGRRRLLLAACALGIIMSICSCFHMAPWVQLMGQILFFVVHTVIFIISISTLSEILPYNTRYMSVATYLTTSGVCNCIAILHFHYGLIEKPVYIGIFSAILFGISGFAVVFYARDSIIHMVNRNRNNKAERMIMKREMQLFKNDPQGTKDMHRKIAQLIFHDLVYLDRDEPKLGKFLRKLYSNWAMNEIVLTFFQSISAGIIEYEFNHFWEEQFADLYFVNAIMISGYSIAGFLTFFSRKFHRIKILQWLFAACVLISSACHLINRNDKNNLCSSSDRLFVIAKHQWFAAIMGALLVGLGSSLQMQIALHFLETTPSILRPICIVMVYLPMKFSREASRMVFGFSGVEGTATIIPVYIYHFIIIAITMARSMTNHKLQFSLHLIDLVPQDTTSESDKIDERGSREGFGSLRQPPTVRGKIEPSSDN</sequence>
<feature type="compositionally biased region" description="Basic and acidic residues" evidence="1">
    <location>
        <begin position="240"/>
        <end position="263"/>
    </location>
</feature>
<keyword evidence="2" id="KW-0812">Transmembrane</keyword>
<dbReference type="Gene3D" id="1.20.1250.20">
    <property type="entry name" value="MFS general substrate transporter like domains"/>
    <property type="match status" value="1"/>
</dbReference>
<proteinExistence type="predicted"/>
<feature type="transmembrane region" description="Helical" evidence="2">
    <location>
        <begin position="1317"/>
        <end position="1335"/>
    </location>
</feature>
<feature type="transmembrane region" description="Helical" evidence="2">
    <location>
        <begin position="1038"/>
        <end position="1058"/>
    </location>
</feature>
<feature type="compositionally biased region" description="Basic and acidic residues" evidence="1">
    <location>
        <begin position="1426"/>
        <end position="1436"/>
    </location>
</feature>
<feature type="transmembrane region" description="Helical" evidence="2">
    <location>
        <begin position="1123"/>
        <end position="1145"/>
    </location>
</feature>
<feature type="transmembrane region" description="Helical" evidence="2">
    <location>
        <begin position="1278"/>
        <end position="1297"/>
    </location>
</feature>
<feature type="compositionally biased region" description="Pro residues" evidence="1">
    <location>
        <begin position="499"/>
        <end position="510"/>
    </location>
</feature>
<feature type="region of interest" description="Disordered" evidence="1">
    <location>
        <begin position="1423"/>
        <end position="1458"/>
    </location>
</feature>
<gene>
    <name evidence="3" type="primary">WBGene00109019</name>
</gene>
<feature type="transmembrane region" description="Helical" evidence="2">
    <location>
        <begin position="1064"/>
        <end position="1085"/>
    </location>
</feature>
<evidence type="ECO:0000313" key="4">
    <source>
        <dbReference type="Proteomes" id="UP000005239"/>
    </source>
</evidence>
<feature type="transmembrane region" description="Helical" evidence="2">
    <location>
        <begin position="1381"/>
        <end position="1401"/>
    </location>
</feature>
<feature type="region of interest" description="Disordered" evidence="1">
    <location>
        <begin position="661"/>
        <end position="690"/>
    </location>
</feature>
<evidence type="ECO:0000313" key="3">
    <source>
        <dbReference type="EnsemblMetazoa" id="PPA19465.1"/>
    </source>
</evidence>
<keyword evidence="2" id="KW-0472">Membrane</keyword>
<keyword evidence="4" id="KW-1185">Reference proteome</keyword>
<accession>A0A8R1UDW9</accession>
<evidence type="ECO:0000256" key="1">
    <source>
        <dbReference type="SAM" id="MobiDB-lite"/>
    </source>
</evidence>